<dbReference type="InterPro" id="IPR050950">
    <property type="entry name" value="HTH-type_LysR_regulators"/>
</dbReference>
<gene>
    <name evidence="6" type="ORF">CLV88_11721</name>
</gene>
<dbReference type="AlphaFoldDB" id="A0A2P8F6X2"/>
<dbReference type="PANTHER" id="PTHR30419">
    <property type="entry name" value="HTH-TYPE TRANSCRIPTIONAL REGULATOR YBHD"/>
    <property type="match status" value="1"/>
</dbReference>
<comment type="similarity">
    <text evidence="1">Belongs to the LysR transcriptional regulatory family.</text>
</comment>
<dbReference type="InterPro" id="IPR036390">
    <property type="entry name" value="WH_DNA-bd_sf"/>
</dbReference>
<evidence type="ECO:0000313" key="6">
    <source>
        <dbReference type="EMBL" id="PSL17458.1"/>
    </source>
</evidence>
<dbReference type="Gene3D" id="3.40.190.290">
    <property type="match status" value="1"/>
</dbReference>
<evidence type="ECO:0000259" key="5">
    <source>
        <dbReference type="PROSITE" id="PS50931"/>
    </source>
</evidence>
<dbReference type="Gene3D" id="1.10.10.10">
    <property type="entry name" value="Winged helix-like DNA-binding domain superfamily/Winged helix DNA-binding domain"/>
    <property type="match status" value="1"/>
</dbReference>
<evidence type="ECO:0000256" key="2">
    <source>
        <dbReference type="ARBA" id="ARBA00023015"/>
    </source>
</evidence>
<dbReference type="InterPro" id="IPR000847">
    <property type="entry name" value="LysR_HTH_N"/>
</dbReference>
<feature type="domain" description="HTH lysR-type" evidence="5">
    <location>
        <begin position="3"/>
        <end position="60"/>
    </location>
</feature>
<dbReference type="Pfam" id="PF00126">
    <property type="entry name" value="HTH_1"/>
    <property type="match status" value="1"/>
</dbReference>
<dbReference type="InterPro" id="IPR005119">
    <property type="entry name" value="LysR_subst-bd"/>
</dbReference>
<dbReference type="GO" id="GO:0003700">
    <property type="term" value="F:DNA-binding transcription factor activity"/>
    <property type="evidence" value="ECO:0007669"/>
    <property type="project" value="InterPro"/>
</dbReference>
<keyword evidence="3" id="KW-0238">DNA-binding</keyword>
<dbReference type="GO" id="GO:0003677">
    <property type="term" value="F:DNA binding"/>
    <property type="evidence" value="ECO:0007669"/>
    <property type="project" value="UniProtKB-KW"/>
</dbReference>
<accession>A0A2P8F6X2</accession>
<dbReference type="PROSITE" id="PS50931">
    <property type="entry name" value="HTH_LYSR"/>
    <property type="match status" value="1"/>
</dbReference>
<comment type="caution">
    <text evidence="6">The sequence shown here is derived from an EMBL/GenBank/DDBJ whole genome shotgun (WGS) entry which is preliminary data.</text>
</comment>
<keyword evidence="4" id="KW-0804">Transcription</keyword>
<dbReference type="SUPFAM" id="SSF53850">
    <property type="entry name" value="Periplasmic binding protein-like II"/>
    <property type="match status" value="1"/>
</dbReference>
<dbReference type="PANTHER" id="PTHR30419:SF8">
    <property type="entry name" value="NITROGEN ASSIMILATION TRANSCRIPTIONAL ACTIVATOR-RELATED"/>
    <property type="match status" value="1"/>
</dbReference>
<dbReference type="Pfam" id="PF03466">
    <property type="entry name" value="LysR_substrate"/>
    <property type="match status" value="1"/>
</dbReference>
<evidence type="ECO:0000256" key="3">
    <source>
        <dbReference type="ARBA" id="ARBA00023125"/>
    </source>
</evidence>
<dbReference type="RefSeq" id="WP_106609970.1">
    <property type="nucleotide sequence ID" value="NZ_PYGJ01000017.1"/>
</dbReference>
<keyword evidence="7" id="KW-1185">Reference proteome</keyword>
<dbReference type="CDD" id="cd05466">
    <property type="entry name" value="PBP2_LTTR_substrate"/>
    <property type="match status" value="1"/>
</dbReference>
<reference evidence="6 7" key="1">
    <citation type="submission" date="2018-03" db="EMBL/GenBank/DDBJ databases">
        <title>Genomic Encyclopedia of Archaeal and Bacterial Type Strains, Phase II (KMG-II): from individual species to whole genera.</title>
        <authorList>
            <person name="Goeker M."/>
        </authorList>
    </citation>
    <scope>NUCLEOTIDE SEQUENCE [LARGE SCALE GENOMIC DNA]</scope>
    <source>
        <strain evidence="6 7">DSM 100673</strain>
    </source>
</reference>
<keyword evidence="2" id="KW-0805">Transcription regulation</keyword>
<evidence type="ECO:0000256" key="1">
    <source>
        <dbReference type="ARBA" id="ARBA00009437"/>
    </source>
</evidence>
<dbReference type="EMBL" id="PYGJ01000017">
    <property type="protein sequence ID" value="PSL17458.1"/>
    <property type="molecule type" value="Genomic_DNA"/>
</dbReference>
<sequence>MKLDPKYLAQLSVIVEAGSFQSAANRLGTTQPALSRNMKTLEARLGTPLFQREGRRSIPNSLGIRLARNGLAIRLAEEQAGIVADQTAKGSVGELRIGAPPIVSGRFLSDPLTEFIKANPNCSIEIRTGLVHELRTMLERGQVDIVFGPKSLAEPIAGLEFEELIDDGVGVMCRTGHPLTSRKQIMASDLEAQIWLAHSRGSLLRQQTEAAMIASGVRSMQIGCETDSIRSVLEIVAETDLITTMPMATTLPYLGDRLEFLTFDHPQFHRPLGAIRRRASSSSRTEDRFLWLLKQRIGGPSST</sequence>
<dbReference type="PRINTS" id="PR00039">
    <property type="entry name" value="HTHLYSR"/>
</dbReference>
<organism evidence="6 7">
    <name type="scientific">Shimia abyssi</name>
    <dbReference type="NCBI Taxonomy" id="1662395"/>
    <lineage>
        <taxon>Bacteria</taxon>
        <taxon>Pseudomonadati</taxon>
        <taxon>Pseudomonadota</taxon>
        <taxon>Alphaproteobacteria</taxon>
        <taxon>Rhodobacterales</taxon>
        <taxon>Roseobacteraceae</taxon>
    </lineage>
</organism>
<dbReference type="GO" id="GO:0005829">
    <property type="term" value="C:cytosol"/>
    <property type="evidence" value="ECO:0007669"/>
    <property type="project" value="TreeGrafter"/>
</dbReference>
<dbReference type="Proteomes" id="UP000240418">
    <property type="component" value="Unassembled WGS sequence"/>
</dbReference>
<protein>
    <submittedName>
        <fullName evidence="6">LysR family pca operon transcriptional activator</fullName>
    </submittedName>
</protein>
<dbReference type="InterPro" id="IPR036388">
    <property type="entry name" value="WH-like_DNA-bd_sf"/>
</dbReference>
<evidence type="ECO:0000313" key="7">
    <source>
        <dbReference type="Proteomes" id="UP000240418"/>
    </source>
</evidence>
<dbReference type="OrthoDB" id="9803030at2"/>
<name>A0A2P8F6X2_9RHOB</name>
<dbReference type="SUPFAM" id="SSF46785">
    <property type="entry name" value="Winged helix' DNA-binding domain"/>
    <property type="match status" value="1"/>
</dbReference>
<evidence type="ECO:0000256" key="4">
    <source>
        <dbReference type="ARBA" id="ARBA00023163"/>
    </source>
</evidence>
<proteinExistence type="inferred from homology"/>